<evidence type="ECO:0000256" key="1">
    <source>
        <dbReference type="ARBA" id="ARBA00001974"/>
    </source>
</evidence>
<dbReference type="EMBL" id="WFLM01000005">
    <property type="protein sequence ID" value="KAB8037139.1"/>
    <property type="molecule type" value="Genomic_DNA"/>
</dbReference>
<dbReference type="PANTHER" id="PTHR43884">
    <property type="entry name" value="ACYL-COA DEHYDROGENASE"/>
    <property type="match status" value="1"/>
</dbReference>
<comment type="cofactor">
    <cofactor evidence="1">
        <name>FAD</name>
        <dbReference type="ChEBI" id="CHEBI:57692"/>
    </cofactor>
</comment>
<organism evidence="7 8">
    <name type="scientific">Silvanigrella paludirubra</name>
    <dbReference type="NCBI Taxonomy" id="2499159"/>
    <lineage>
        <taxon>Bacteria</taxon>
        <taxon>Pseudomonadati</taxon>
        <taxon>Bdellovibrionota</taxon>
        <taxon>Oligoflexia</taxon>
        <taxon>Silvanigrellales</taxon>
        <taxon>Silvanigrellaceae</taxon>
        <taxon>Silvanigrella</taxon>
    </lineage>
</organism>
<dbReference type="RefSeq" id="WP_153421557.1">
    <property type="nucleotide sequence ID" value="NZ_WFLM01000005.1"/>
</dbReference>
<dbReference type="GO" id="GO:0050660">
    <property type="term" value="F:flavin adenine dinucleotide binding"/>
    <property type="evidence" value="ECO:0007669"/>
    <property type="project" value="InterPro"/>
</dbReference>
<feature type="domain" description="Acyl-CoA dehydrogenase/oxidase N-terminal" evidence="6">
    <location>
        <begin position="30"/>
        <end position="139"/>
    </location>
</feature>
<comment type="similarity">
    <text evidence="2">Belongs to the acyl-CoA dehydrogenase family.</text>
</comment>
<keyword evidence="8" id="KW-1185">Reference proteome</keyword>
<keyword evidence="3" id="KW-0285">Flavoprotein</keyword>
<dbReference type="InterPro" id="IPR009075">
    <property type="entry name" value="AcylCo_DH/oxidase_C"/>
</dbReference>
<evidence type="ECO:0000313" key="7">
    <source>
        <dbReference type="EMBL" id="KAB8037139.1"/>
    </source>
</evidence>
<dbReference type="AlphaFoldDB" id="A0A6N6VUM3"/>
<evidence type="ECO:0000259" key="6">
    <source>
        <dbReference type="Pfam" id="PF02771"/>
    </source>
</evidence>
<name>A0A6N6VUM3_9BACT</name>
<dbReference type="Pfam" id="PF00441">
    <property type="entry name" value="Acyl-CoA_dh_1"/>
    <property type="match status" value="1"/>
</dbReference>
<protein>
    <submittedName>
        <fullName evidence="7">Acyl-CoA dehydrogenase</fullName>
    </submittedName>
</protein>
<dbReference type="InterPro" id="IPR046373">
    <property type="entry name" value="Acyl-CoA_Oxase/DH_mid-dom_sf"/>
</dbReference>
<dbReference type="InterPro" id="IPR036250">
    <property type="entry name" value="AcylCo_DH-like_C"/>
</dbReference>
<proteinExistence type="inferred from homology"/>
<evidence type="ECO:0000313" key="8">
    <source>
        <dbReference type="Proteomes" id="UP000437748"/>
    </source>
</evidence>
<dbReference type="SUPFAM" id="SSF56645">
    <property type="entry name" value="Acyl-CoA dehydrogenase NM domain-like"/>
    <property type="match status" value="1"/>
</dbReference>
<dbReference type="PANTHER" id="PTHR43884:SF12">
    <property type="entry name" value="ISOVALERYL-COA DEHYDROGENASE, MITOCHONDRIAL-RELATED"/>
    <property type="match status" value="1"/>
</dbReference>
<evidence type="ECO:0000256" key="2">
    <source>
        <dbReference type="ARBA" id="ARBA00009347"/>
    </source>
</evidence>
<comment type="caution">
    <text evidence="7">The sequence shown here is derived from an EMBL/GenBank/DDBJ whole genome shotgun (WGS) entry which is preliminary data.</text>
</comment>
<evidence type="ECO:0000256" key="3">
    <source>
        <dbReference type="ARBA" id="ARBA00022630"/>
    </source>
</evidence>
<dbReference type="Gene3D" id="1.10.540.10">
    <property type="entry name" value="Acyl-CoA dehydrogenase/oxidase, N-terminal domain"/>
    <property type="match status" value="1"/>
</dbReference>
<accession>A0A6N6VUM3</accession>
<dbReference type="Proteomes" id="UP000437748">
    <property type="component" value="Unassembled WGS sequence"/>
</dbReference>
<dbReference type="InterPro" id="IPR013786">
    <property type="entry name" value="AcylCoA_DH/ox_N"/>
</dbReference>
<dbReference type="Pfam" id="PF02771">
    <property type="entry name" value="Acyl-CoA_dh_N"/>
    <property type="match status" value="1"/>
</dbReference>
<dbReference type="GO" id="GO:0003995">
    <property type="term" value="F:acyl-CoA dehydrogenase activity"/>
    <property type="evidence" value="ECO:0007669"/>
    <property type="project" value="TreeGrafter"/>
</dbReference>
<dbReference type="Gene3D" id="2.40.110.10">
    <property type="entry name" value="Butyryl-CoA Dehydrogenase, subunit A, domain 2"/>
    <property type="match status" value="1"/>
</dbReference>
<evidence type="ECO:0000259" key="5">
    <source>
        <dbReference type="Pfam" id="PF00441"/>
    </source>
</evidence>
<evidence type="ECO:0000256" key="4">
    <source>
        <dbReference type="ARBA" id="ARBA00022827"/>
    </source>
</evidence>
<dbReference type="Gene3D" id="1.20.140.10">
    <property type="entry name" value="Butyryl-CoA Dehydrogenase, subunit A, domain 3"/>
    <property type="match status" value="1"/>
</dbReference>
<dbReference type="OrthoDB" id="5288309at2"/>
<dbReference type="InterPro" id="IPR009100">
    <property type="entry name" value="AcylCoA_DH/oxidase_NM_dom_sf"/>
</dbReference>
<reference evidence="7 8" key="1">
    <citation type="submission" date="2019-10" db="EMBL/GenBank/DDBJ databases">
        <title>New species of Slilvanegrellaceae.</title>
        <authorList>
            <person name="Pitt A."/>
            <person name="Hahn M.W."/>
        </authorList>
    </citation>
    <scope>NUCLEOTIDE SEQUENCE [LARGE SCALE GENOMIC DNA]</scope>
    <source>
        <strain evidence="7 8">SP-Ram-0.45-NSY-1</strain>
    </source>
</reference>
<dbReference type="InterPro" id="IPR037069">
    <property type="entry name" value="AcylCoA_DH/ox_N_sf"/>
</dbReference>
<gene>
    <name evidence="7" type="ORF">GCL60_15025</name>
</gene>
<feature type="domain" description="Acyl-CoA dehydrogenase/oxidase C-terminal" evidence="5">
    <location>
        <begin position="274"/>
        <end position="421"/>
    </location>
</feature>
<dbReference type="SUPFAM" id="SSF47203">
    <property type="entry name" value="Acyl-CoA dehydrogenase C-terminal domain-like"/>
    <property type="match status" value="1"/>
</dbReference>
<sequence length="466" mass="52861">MSFQNNENKKWANENFWGLSYDFDPQWDLTSEQKIIQTKLIQLCESNLRKNAIESDRNLIYPRKNFEALASIGLLGLIIPKEFGGMGENHTCATMVVETIARYGCASTAMCYVMHIAALSAILLRHHNNACIKNLLSKINNEVLIGTVSYSDPETGSHFWYHLSSKCEKTDNGWQIYKKSSWTTSGGFADWYVTQTTSPDFKGDYSDLSCFLIWKNEVKTNPATWDGLGLRGNQSGPLEINGVEISKDRMIGPIGDGAQSNDEAVDPFFLLCSSACWNGIAMGMIDIAKNHTTKKKHNDVGMRVADYPTIQDYIGECIIETNASRSFNFHQAKALDQKTENCDWSIHNDIQTLPRTQMLHWLWQLKFSCAKNVAKVSDKMLHTCGGTGYKPELGIERYLRDAKAGWVMGPTNEVLRQLVGKYALFGKESLDYWNQNINERVIYNEIKKMDNKTKKEFAEKILKEIS</sequence>
<keyword evidence="4" id="KW-0274">FAD</keyword>